<dbReference type="EMBL" id="UFQS01000732">
    <property type="protein sequence ID" value="SSX06446.1"/>
    <property type="molecule type" value="Genomic_DNA"/>
</dbReference>
<gene>
    <name evidence="4" type="primary">CSON013881</name>
</gene>
<dbReference type="InterPro" id="IPR014752">
    <property type="entry name" value="Arrestin-like_C"/>
</dbReference>
<dbReference type="VEuPathDB" id="VectorBase:CSON013881"/>
<dbReference type="Pfam" id="PF02752">
    <property type="entry name" value="Arrestin_C"/>
    <property type="match status" value="1"/>
</dbReference>
<dbReference type="Pfam" id="PF00339">
    <property type="entry name" value="Arrestin_N"/>
    <property type="match status" value="1"/>
</dbReference>
<evidence type="ECO:0000256" key="2">
    <source>
        <dbReference type="ARBA" id="ARBA00022606"/>
    </source>
</evidence>
<accession>A0A336KNM1</accession>
<dbReference type="Gene3D" id="2.60.40.640">
    <property type="match status" value="2"/>
</dbReference>
<dbReference type="PANTHER" id="PTHR11188">
    <property type="entry name" value="ARRESTIN DOMAIN CONTAINING PROTEIN"/>
    <property type="match status" value="1"/>
</dbReference>
<protein>
    <submittedName>
        <fullName evidence="4">CSON013881 protein</fullName>
    </submittedName>
</protein>
<evidence type="ECO:0000256" key="1">
    <source>
        <dbReference type="ARBA" id="ARBA00005298"/>
    </source>
</evidence>
<evidence type="ECO:0000313" key="5">
    <source>
        <dbReference type="EMBL" id="SSX26795.1"/>
    </source>
</evidence>
<dbReference type="SUPFAM" id="SSF81296">
    <property type="entry name" value="E set domains"/>
    <property type="match status" value="2"/>
</dbReference>
<reference evidence="4" key="1">
    <citation type="submission" date="2018-04" db="EMBL/GenBank/DDBJ databases">
        <authorList>
            <person name="Go L.Y."/>
            <person name="Mitchell J.A."/>
        </authorList>
    </citation>
    <scope>NUCLEOTIDE SEQUENCE</scope>
    <source>
        <tissue evidence="4">Whole organism</tissue>
    </source>
</reference>
<organism evidence="4">
    <name type="scientific">Culicoides sonorensis</name>
    <name type="common">Biting midge</name>
    <dbReference type="NCBI Taxonomy" id="179676"/>
    <lineage>
        <taxon>Eukaryota</taxon>
        <taxon>Metazoa</taxon>
        <taxon>Ecdysozoa</taxon>
        <taxon>Arthropoda</taxon>
        <taxon>Hexapoda</taxon>
        <taxon>Insecta</taxon>
        <taxon>Pterygota</taxon>
        <taxon>Neoptera</taxon>
        <taxon>Endopterygota</taxon>
        <taxon>Diptera</taxon>
        <taxon>Nematocera</taxon>
        <taxon>Chironomoidea</taxon>
        <taxon>Ceratopogonidae</taxon>
        <taxon>Ceratopogoninae</taxon>
        <taxon>Culicoides</taxon>
        <taxon>Monoculicoides</taxon>
    </lineage>
</organism>
<proteinExistence type="inferred from homology"/>
<comment type="similarity">
    <text evidence="1">Belongs to the arrestin family.</text>
</comment>
<keyword evidence="2" id="KW-0716">Sensory transduction</keyword>
<dbReference type="InterPro" id="IPR011022">
    <property type="entry name" value="Arrestin_C-like"/>
</dbReference>
<evidence type="ECO:0000313" key="4">
    <source>
        <dbReference type="EMBL" id="SSX06446.1"/>
    </source>
</evidence>
<name>A0A336KNM1_CULSO</name>
<dbReference type="InterPro" id="IPR011021">
    <property type="entry name" value="Arrestin-like_N"/>
</dbReference>
<dbReference type="AlphaFoldDB" id="A0A336KNM1"/>
<dbReference type="OMA" id="NIKCASD"/>
<dbReference type="EMBL" id="UFQT01000732">
    <property type="protein sequence ID" value="SSX26795.1"/>
    <property type="molecule type" value="Genomic_DNA"/>
</dbReference>
<dbReference type="GO" id="GO:0015031">
    <property type="term" value="P:protein transport"/>
    <property type="evidence" value="ECO:0007669"/>
    <property type="project" value="TreeGrafter"/>
</dbReference>
<dbReference type="InterPro" id="IPR014756">
    <property type="entry name" value="Ig_E-set"/>
</dbReference>
<dbReference type="SMART" id="SM01017">
    <property type="entry name" value="Arrestin_C"/>
    <property type="match status" value="1"/>
</dbReference>
<evidence type="ECO:0000259" key="3">
    <source>
        <dbReference type="SMART" id="SM01017"/>
    </source>
</evidence>
<sequence>MVMVTFVIEFDRTDKRYNAGDTVNCKLHVTVHEHFKARSLSLRFVGKAYTQWSKSRSLRSYAVYKGKEEYFRDYQFFFGSLNGPAEDIKPGKNVYTASFKLPTNLPSSLAHPYGCIRYTARAKYEVAWDFNFKSAEEFYVTSVVDLNDQPDLKNCVKEVSKKNYNYCCSSCCAAGSIYLITILPKSGWLLKQPITIDVIVDNKSKLNIRIIKVKLREKLTFMTKEPKPDTKTNIKTIAKYSFDTVVPQFQDKLFQIQFDSNPCQEWKILNNCSIINCEYYIESYAFVNSCRTPTINSTKIVLGTIPFQNEENGTSPVKIELKEEMMVKEIPIPIIINEPIPEESIELSPTLSIGSNINWSADLGEIPDVQVEMSQLSFLDDPPVALPTDTDPAMSSS</sequence>
<dbReference type="PANTHER" id="PTHR11188:SF176">
    <property type="entry name" value="ARRESTIN DOMAIN-CONTAINING PROTEIN 1"/>
    <property type="match status" value="1"/>
</dbReference>
<dbReference type="GO" id="GO:0005737">
    <property type="term" value="C:cytoplasm"/>
    <property type="evidence" value="ECO:0007669"/>
    <property type="project" value="TreeGrafter"/>
</dbReference>
<dbReference type="InterPro" id="IPR050357">
    <property type="entry name" value="Arrestin_domain-protein"/>
</dbReference>
<reference evidence="5" key="2">
    <citation type="submission" date="2018-07" db="EMBL/GenBank/DDBJ databases">
        <authorList>
            <person name="Quirk P.G."/>
            <person name="Krulwich T.A."/>
        </authorList>
    </citation>
    <scope>NUCLEOTIDE SEQUENCE</scope>
</reference>
<feature type="domain" description="Arrestin C-terminal-like" evidence="3">
    <location>
        <begin position="173"/>
        <end position="307"/>
    </location>
</feature>